<evidence type="ECO:0000256" key="2">
    <source>
        <dbReference type="SAM" id="Coils"/>
    </source>
</evidence>
<feature type="coiled-coil region" evidence="2">
    <location>
        <begin position="693"/>
        <end position="783"/>
    </location>
</feature>
<feature type="domain" description="Dynein heavy chain ATP-binding dynein motor region" evidence="5">
    <location>
        <begin position="841"/>
        <end position="926"/>
    </location>
</feature>
<dbReference type="SUPFAM" id="SSF57997">
    <property type="entry name" value="Tropomyosin"/>
    <property type="match status" value="1"/>
</dbReference>
<sequence length="1263" mass="141091">MSTVPSLRMVYFEPFNDDEGLQLVQQGGFWSAEEGGVQWGAAARARIVATADSLSVAQLPTRLAVLLPPLLLTEPDDEELTEIAKKTLLQNISTAISENDVSQLVQNMLSMYKEVSETFTSRSHYTWNASHLRKWCEGIKWHALSTRAQLDTAIRAEADIIFKNRLVTEEEREEYISISRRYLKQCDDALLFFKTKLRNDGVFMESVDYNVWYQDTQKLINQCLTESDNNIFRETGIEACTELAILCPTIARAANGGAALCVGSAGAGRRDACALLAAALPATLHSLHNPKHFATLFKNALTSASENTRTLIVVEESAINDETLACIEAFMHANTIHAVPANIMPSLSNAQPTQHLLQNIKQNLGIVLLLDKDQNNLSELIEKYPVLHNDSNIVWLERWSEETLRQLPPLIIQRLVKEDVSDVSKEDLDTVPVEGFVGIYKSVGEEWLRAPCRYVRFVTSYYHILSRKKTELVQRKNMLSSGLEALHRARSEVATLQAEAAEQELALSEKQAAANSALDQIGATVRATTDKKDEMHALKRSIELENEKLQIRKKEIEEELASVEPVIKAARAAVGDIKPESLSEVRSLRAPPDVVRDVLEGVLRLMGIADTSWHSMKSFLSKRGVKEDIRCPRAALITRRQISGEAAASVQRLLERRGASFEQAAARRASAACAPLAAWVKANLDYANALRRVQPLQMQQRELHRNLQQAEAELAALSSGLNTVEERVAELKGQLGRHSRDAAAIEHRLGEAKRTLHAAQNLLERLADEHDAWRLDLQNISKEILELNVRSLLAAAYVVYLPDLTEPQARKTLKEWSTLIGFEDESFSVINFLATPEKQLKWEAEGLPMDQTAVKNAVLIEQALETNKCGFTPLVIDPDGEAEAWLRNTLADTQCEFVSHQSEKFATAAQFAIRLSRILVVTEVETEQLPRCPSGCRWVLVTRSLHSLTDQFVRYALQQQNPEVNENLKEIKIKKAALQKQQYELQENLLRQLSQSGDVLHDAALLASLNGTREAADTTRRALDAARAVEASARHAAAKHQPAAERAARLALAVGALAARRPLAALPADDVRRLFGDALRKATDLNNHEDIMKYLTRRVVERILLSLHKRDKYIVVLHLLKQIYEDLIPEGLWNIFIGILNKLEDQNTINEIKTRYPWVLEDRIKRLAQLKVNSEELFDKMSLGNEALWTEFQRVGDLRALERLGLTAFETVVAVSVMRTDSLYRAIVAFVDGLLGAGAMSGGEAGGELVAAAREARGRRCCS</sequence>
<keyword evidence="2" id="KW-0175">Coiled coil</keyword>
<dbReference type="Gene3D" id="1.20.920.30">
    <property type="match status" value="1"/>
</dbReference>
<feature type="domain" description="Dynein heavy chain ATP-binding dynein motor region" evidence="5">
    <location>
        <begin position="944"/>
        <end position="1017"/>
    </location>
</feature>
<dbReference type="Pfam" id="PF12780">
    <property type="entry name" value="AAA_8"/>
    <property type="match status" value="1"/>
</dbReference>
<evidence type="ECO:0000259" key="4">
    <source>
        <dbReference type="Pfam" id="PF12780"/>
    </source>
</evidence>
<dbReference type="Gene3D" id="1.20.920.20">
    <property type="match status" value="1"/>
</dbReference>
<dbReference type="InterPro" id="IPR027417">
    <property type="entry name" value="P-loop_NTPase"/>
</dbReference>
<organism evidence="7 8">
    <name type="scientific">Iphiclides podalirius</name>
    <name type="common">scarce swallowtail</name>
    <dbReference type="NCBI Taxonomy" id="110791"/>
    <lineage>
        <taxon>Eukaryota</taxon>
        <taxon>Metazoa</taxon>
        <taxon>Ecdysozoa</taxon>
        <taxon>Arthropoda</taxon>
        <taxon>Hexapoda</taxon>
        <taxon>Insecta</taxon>
        <taxon>Pterygota</taxon>
        <taxon>Neoptera</taxon>
        <taxon>Endopterygota</taxon>
        <taxon>Lepidoptera</taxon>
        <taxon>Glossata</taxon>
        <taxon>Ditrysia</taxon>
        <taxon>Papilionoidea</taxon>
        <taxon>Papilionidae</taxon>
        <taxon>Papilioninae</taxon>
        <taxon>Iphiclides</taxon>
    </lineage>
</organism>
<reference evidence="7" key="1">
    <citation type="submission" date="2022-03" db="EMBL/GenBank/DDBJ databases">
        <authorList>
            <person name="Martin H S."/>
        </authorList>
    </citation>
    <scope>NUCLEOTIDE SEQUENCE</scope>
</reference>
<comment type="similarity">
    <text evidence="1">Belongs to the dynein heavy chain family.</text>
</comment>
<dbReference type="InterPro" id="IPR024317">
    <property type="entry name" value="Dynein_heavy_chain_D4_dom"/>
</dbReference>
<accession>A0ABN8IQJ4</accession>
<evidence type="ECO:0008006" key="9">
    <source>
        <dbReference type="Google" id="ProtNLM"/>
    </source>
</evidence>
<protein>
    <recommendedName>
        <fullName evidence="9">Dynein heavy chain</fullName>
    </recommendedName>
</protein>
<dbReference type="PANTHER" id="PTHR45703:SF22">
    <property type="entry name" value="DYNEIN CYTOPLASMIC 2 HEAVY CHAIN 1"/>
    <property type="match status" value="1"/>
</dbReference>
<gene>
    <name evidence="7" type="ORF">IPOD504_LOCUS12499</name>
</gene>
<name>A0ABN8IQJ4_9NEOP</name>
<dbReference type="Gene3D" id="3.40.50.300">
    <property type="entry name" value="P-loop containing nucleotide triphosphate hydrolases"/>
    <property type="match status" value="2"/>
</dbReference>
<proteinExistence type="inferred from homology"/>
<dbReference type="Pfam" id="PF12781">
    <property type="entry name" value="AAA_9"/>
    <property type="match status" value="2"/>
</dbReference>
<dbReference type="InterPro" id="IPR054354">
    <property type="entry name" value="DYNC2H1-like_lid"/>
</dbReference>
<evidence type="ECO:0000259" key="5">
    <source>
        <dbReference type="Pfam" id="PF12781"/>
    </source>
</evidence>
<evidence type="ECO:0000259" key="3">
    <source>
        <dbReference type="Pfam" id="PF12777"/>
    </source>
</evidence>
<evidence type="ECO:0000256" key="1">
    <source>
        <dbReference type="ARBA" id="ARBA00008887"/>
    </source>
</evidence>
<dbReference type="Proteomes" id="UP000837857">
    <property type="component" value="Chromosome 3"/>
</dbReference>
<dbReference type="PANTHER" id="PTHR45703">
    <property type="entry name" value="DYNEIN HEAVY CHAIN"/>
    <property type="match status" value="1"/>
</dbReference>
<feature type="coiled-coil region" evidence="2">
    <location>
        <begin position="486"/>
        <end position="513"/>
    </location>
</feature>
<dbReference type="InterPro" id="IPR026983">
    <property type="entry name" value="DHC"/>
</dbReference>
<evidence type="ECO:0000259" key="6">
    <source>
        <dbReference type="Pfam" id="PF22597"/>
    </source>
</evidence>
<feature type="non-terminal residue" evidence="7">
    <location>
        <position position="1"/>
    </location>
</feature>
<keyword evidence="8" id="KW-1185">Reference proteome</keyword>
<dbReference type="EMBL" id="OW152815">
    <property type="protein sequence ID" value="CAH2063387.1"/>
    <property type="molecule type" value="Genomic_DNA"/>
</dbReference>
<feature type="domain" description="Dynein 2 heavy chain 1 cytoplasmic ATPase lid" evidence="6">
    <location>
        <begin position="90"/>
        <end position="172"/>
    </location>
</feature>
<dbReference type="InterPro" id="IPR024743">
    <property type="entry name" value="Dynein_HC_stalk"/>
</dbReference>
<feature type="domain" description="Dynein heavy chain coiled coil stalk" evidence="3">
    <location>
        <begin position="479"/>
        <end position="806"/>
    </location>
</feature>
<evidence type="ECO:0000313" key="7">
    <source>
        <dbReference type="EMBL" id="CAH2063387.1"/>
    </source>
</evidence>
<feature type="coiled-coil region" evidence="2">
    <location>
        <begin position="961"/>
        <end position="988"/>
    </location>
</feature>
<dbReference type="InterPro" id="IPR035706">
    <property type="entry name" value="AAA_9"/>
</dbReference>
<dbReference type="Pfam" id="PF12777">
    <property type="entry name" value="MT"/>
    <property type="match status" value="1"/>
</dbReference>
<feature type="domain" description="Dynein heavy chain AAA module D4" evidence="4">
    <location>
        <begin position="320"/>
        <end position="418"/>
    </location>
</feature>
<dbReference type="Pfam" id="PF22597">
    <property type="entry name" value="DYN_lid"/>
    <property type="match status" value="1"/>
</dbReference>
<evidence type="ECO:0000313" key="8">
    <source>
        <dbReference type="Proteomes" id="UP000837857"/>
    </source>
</evidence>